<dbReference type="EMBL" id="PQFF01000393">
    <property type="protein sequence ID" value="RHZ53186.1"/>
    <property type="molecule type" value="Genomic_DNA"/>
</dbReference>
<dbReference type="AlphaFoldDB" id="A0A397GUT0"/>
<comment type="caution">
    <text evidence="1">The sequence shown here is derived from an EMBL/GenBank/DDBJ whole genome shotgun (WGS) entry which is preliminary data.</text>
</comment>
<evidence type="ECO:0000313" key="1">
    <source>
        <dbReference type="EMBL" id="RHZ53186.1"/>
    </source>
</evidence>
<protein>
    <submittedName>
        <fullName evidence="1">Uncharacterized protein</fullName>
    </submittedName>
</protein>
<reference evidence="1 2" key="1">
    <citation type="submission" date="2018-08" db="EMBL/GenBank/DDBJ databases">
        <title>Genome and evolution of the arbuscular mycorrhizal fungus Diversispora epigaea (formerly Glomus versiforme) and its bacterial endosymbionts.</title>
        <authorList>
            <person name="Sun X."/>
            <person name="Fei Z."/>
            <person name="Harrison M."/>
        </authorList>
    </citation>
    <scope>NUCLEOTIDE SEQUENCE [LARGE SCALE GENOMIC DNA]</scope>
    <source>
        <strain evidence="1 2">IT104</strain>
    </source>
</reference>
<organism evidence="1 2">
    <name type="scientific">Diversispora epigaea</name>
    <dbReference type="NCBI Taxonomy" id="1348612"/>
    <lineage>
        <taxon>Eukaryota</taxon>
        <taxon>Fungi</taxon>
        <taxon>Fungi incertae sedis</taxon>
        <taxon>Mucoromycota</taxon>
        <taxon>Glomeromycotina</taxon>
        <taxon>Glomeromycetes</taxon>
        <taxon>Diversisporales</taxon>
        <taxon>Diversisporaceae</taxon>
        <taxon>Diversispora</taxon>
    </lineage>
</organism>
<dbReference type="Proteomes" id="UP000266861">
    <property type="component" value="Unassembled WGS sequence"/>
</dbReference>
<evidence type="ECO:0000313" key="2">
    <source>
        <dbReference type="Proteomes" id="UP000266861"/>
    </source>
</evidence>
<sequence length="95" mass="10888">MYLDPLQKCIKCLLCVDILGTGTGSVKHNLQDTELMMSGPDQNHHCRYHLESFIYARVSSSRLEFVFKLNGTEAMVLSENNPIDEWELSQYSFIS</sequence>
<name>A0A397GUT0_9GLOM</name>
<gene>
    <name evidence="1" type="ORF">Glove_449g26</name>
</gene>
<accession>A0A397GUT0</accession>
<proteinExistence type="predicted"/>
<keyword evidence="2" id="KW-1185">Reference proteome</keyword>